<reference evidence="15" key="1">
    <citation type="submission" date="2013-06" db="EMBL/GenBank/DDBJ databases">
        <authorList>
            <person name="Zhao Q."/>
        </authorList>
    </citation>
    <scope>NUCLEOTIDE SEQUENCE</scope>
    <source>
        <strain evidence="15">cv. W1943</strain>
    </source>
</reference>
<comment type="pathway">
    <text evidence="2">Amino-acid biosynthesis; L-cysteine biosynthesis; L-cysteine from L-serine: step 2/2.</text>
</comment>
<dbReference type="GO" id="GO:0005737">
    <property type="term" value="C:cytoplasm"/>
    <property type="evidence" value="ECO:0007669"/>
    <property type="project" value="UniProtKB-ARBA"/>
</dbReference>
<dbReference type="GO" id="GO:0004124">
    <property type="term" value="F:cysteine synthase activity"/>
    <property type="evidence" value="ECO:0007669"/>
    <property type="project" value="UniProtKB-EC"/>
</dbReference>
<evidence type="ECO:0000256" key="12">
    <source>
        <dbReference type="SAM" id="MobiDB-lite"/>
    </source>
</evidence>
<keyword evidence="5" id="KW-0028">Amino-acid biosynthesis</keyword>
<proteinExistence type="inferred from homology"/>
<dbReference type="InterPro" id="IPR050214">
    <property type="entry name" value="Cys_Synth/Cystath_Beta-Synth"/>
</dbReference>
<dbReference type="NCBIfam" id="TIGR01136">
    <property type="entry name" value="cysKM"/>
    <property type="match status" value="2"/>
</dbReference>
<dbReference type="FunFam" id="3.40.50.1100:FF:000006">
    <property type="entry name" value="Cysteine synthase"/>
    <property type="match status" value="1"/>
</dbReference>
<evidence type="ECO:0000256" key="5">
    <source>
        <dbReference type="ARBA" id="ARBA00022605"/>
    </source>
</evidence>
<dbReference type="Gramene" id="ORUFI06G19750.1">
    <property type="protein sequence ID" value="ORUFI06G19750.1"/>
    <property type="gene ID" value="ORUFI06G19750"/>
</dbReference>
<dbReference type="EnsemblPlants" id="ORUFI06G19750.1">
    <property type="protein sequence ID" value="ORUFI06G19750.1"/>
    <property type="gene ID" value="ORUFI06G19750"/>
</dbReference>
<dbReference type="STRING" id="4529.A0A0E0PZ80"/>
<dbReference type="NCBIfam" id="TIGR01139">
    <property type="entry name" value="cysK"/>
    <property type="match status" value="2"/>
</dbReference>
<dbReference type="PANTHER" id="PTHR10314">
    <property type="entry name" value="CYSTATHIONINE BETA-SYNTHASE"/>
    <property type="match status" value="1"/>
</dbReference>
<evidence type="ECO:0000256" key="2">
    <source>
        <dbReference type="ARBA" id="ARBA00004962"/>
    </source>
</evidence>
<reference evidence="14" key="2">
    <citation type="submission" date="2015-06" db="UniProtKB">
        <authorList>
            <consortium name="EnsemblPlants"/>
        </authorList>
    </citation>
    <scope>IDENTIFICATION</scope>
</reference>
<feature type="binding site" evidence="10">
    <location>
        <position position="796"/>
    </location>
    <ligand>
        <name>pyridoxal 5'-phosphate</name>
        <dbReference type="ChEBI" id="CHEBI:597326"/>
    </ligand>
</feature>
<dbReference type="FunFam" id="3.40.50.1100:FF:000197">
    <property type="entry name" value="Os06g0564600 protein"/>
    <property type="match status" value="1"/>
</dbReference>
<evidence type="ECO:0000256" key="8">
    <source>
        <dbReference type="ARBA" id="ARBA00023192"/>
    </source>
</evidence>
<dbReference type="Gene3D" id="3.40.50.1100">
    <property type="match status" value="8"/>
</dbReference>
<keyword evidence="8" id="KW-0198">Cysteine biosynthesis</keyword>
<organism evidence="14 15">
    <name type="scientific">Oryza rufipogon</name>
    <name type="common">Brownbeard rice</name>
    <name type="synonym">Asian wild rice</name>
    <dbReference type="NCBI Taxonomy" id="4529"/>
    <lineage>
        <taxon>Eukaryota</taxon>
        <taxon>Viridiplantae</taxon>
        <taxon>Streptophyta</taxon>
        <taxon>Embryophyta</taxon>
        <taxon>Tracheophyta</taxon>
        <taxon>Spermatophyta</taxon>
        <taxon>Magnoliopsida</taxon>
        <taxon>Liliopsida</taxon>
        <taxon>Poales</taxon>
        <taxon>Poaceae</taxon>
        <taxon>BOP clade</taxon>
        <taxon>Oryzoideae</taxon>
        <taxon>Oryzeae</taxon>
        <taxon>Oryzinae</taxon>
        <taxon>Oryza</taxon>
    </lineage>
</organism>
<comment type="catalytic activity">
    <reaction evidence="9">
        <text>O-acetyl-L-serine + hydrogen sulfide = L-cysteine + acetate</text>
        <dbReference type="Rhea" id="RHEA:14829"/>
        <dbReference type="ChEBI" id="CHEBI:29919"/>
        <dbReference type="ChEBI" id="CHEBI:30089"/>
        <dbReference type="ChEBI" id="CHEBI:35235"/>
        <dbReference type="ChEBI" id="CHEBI:58340"/>
        <dbReference type="EC" id="2.5.1.47"/>
    </reaction>
</comment>
<keyword evidence="7 10" id="KW-0663">Pyridoxal phosphate</keyword>
<evidence type="ECO:0000256" key="7">
    <source>
        <dbReference type="ARBA" id="ARBA00022898"/>
    </source>
</evidence>
<dbReference type="OMA" id="MNERHFL"/>
<dbReference type="InterPro" id="IPR005856">
    <property type="entry name" value="Cys_synth"/>
</dbReference>
<keyword evidence="6" id="KW-0808">Transferase</keyword>
<dbReference type="SUPFAM" id="SSF53686">
    <property type="entry name" value="Tryptophan synthase beta subunit-like PLP-dependent enzymes"/>
    <property type="match status" value="4"/>
</dbReference>
<feature type="compositionally biased region" description="Basic and acidic residues" evidence="12">
    <location>
        <begin position="1137"/>
        <end position="1156"/>
    </location>
</feature>
<dbReference type="CDD" id="cd01561">
    <property type="entry name" value="CBS_like"/>
    <property type="match status" value="3"/>
</dbReference>
<feature type="region of interest" description="Disordered" evidence="12">
    <location>
        <begin position="1116"/>
        <end position="1156"/>
    </location>
</feature>
<evidence type="ECO:0000256" key="11">
    <source>
        <dbReference type="PIRSR" id="PIRSR605856-51"/>
    </source>
</evidence>
<dbReference type="FunFam" id="3.40.50.1100:FF:000003">
    <property type="entry name" value="Cystathionine beta-synthase"/>
    <property type="match status" value="1"/>
</dbReference>
<feature type="domain" description="Tryptophan synthase beta chain-like PALP" evidence="13">
    <location>
        <begin position="20"/>
        <end position="306"/>
    </location>
</feature>
<comment type="similarity">
    <text evidence="3">Belongs to the cysteine synthase/cystathionine beta-synthase family.</text>
</comment>
<feature type="modified residue" description="N6-(pyridoxal phosphate)lysine" evidence="11">
    <location>
        <position position="573"/>
    </location>
</feature>
<protein>
    <recommendedName>
        <fullName evidence="4">cysteine synthase</fullName>
        <ecNumber evidence="4">2.5.1.47</ecNumber>
    </recommendedName>
</protein>
<dbReference type="InterPro" id="IPR001926">
    <property type="entry name" value="TrpB-like_PALP"/>
</dbReference>
<dbReference type="InterPro" id="IPR005859">
    <property type="entry name" value="CysK"/>
</dbReference>
<evidence type="ECO:0000256" key="6">
    <source>
        <dbReference type="ARBA" id="ARBA00022679"/>
    </source>
</evidence>
<evidence type="ECO:0000259" key="13">
    <source>
        <dbReference type="Pfam" id="PF00291"/>
    </source>
</evidence>
<evidence type="ECO:0000256" key="3">
    <source>
        <dbReference type="ARBA" id="ARBA00007103"/>
    </source>
</evidence>
<dbReference type="HOGENOM" id="CLU_007525_0_0_1"/>
<feature type="binding site" evidence="10">
    <location>
        <position position="604"/>
    </location>
    <ligand>
        <name>pyridoxal 5'-phosphate</name>
        <dbReference type="ChEBI" id="CHEBI:597326"/>
    </ligand>
</feature>
<dbReference type="eggNOG" id="KOG1252">
    <property type="taxonomic scope" value="Eukaryota"/>
</dbReference>
<feature type="domain" description="Tryptophan synthase beta chain-like PALP" evidence="13">
    <location>
        <begin position="534"/>
        <end position="823"/>
    </location>
</feature>
<dbReference type="FunFam" id="3.40.50.1100:FF:000067">
    <property type="entry name" value="Cysteine synthase"/>
    <property type="match status" value="1"/>
</dbReference>
<sequence length="1280" mass="137076">MAAEVEEGRTGIPSLLSSALIGWTPLIEMKNIPKKEGIQTRLIGKMETYQPLFSVKDRTALSMIEDAEEKGLITPGVTTLIEPTSGNLGIGLVLVAIQKGYRFIAVMPARYSPDKQMLLRFLGAELILTDPAGGYKGAMDKVEDLMKIMPNYHCFNQATNPANPEAHFKWTGPEIWKDTAGKVDFFVTAAGTGGTLSGVGRYLKIKNPSINIVCVEPSESAVISGGSPGSHKIQGTGPGFIPKTLDRSIIDEVVTVSSEESMAMARRLAKEEGLLVGISSGANVAACIKIAAREENKGKMIVTMFPSGGERYMSSDLFADMVNEANVEAHYKWTGPEIWKDTAGKVDIFVTSVGSGGTLAGVGKYLKEKNQSIRIVAVEPAESPVLSGGKASKHRIQGIGVGFETEILKAHKPIITYEVKTIYSEDAITKARMLAREEGLLVGISAGANIAVCLEALTELVRPALAKKATEEDITEFHRINAAFCSSWVEMGEEIKNGEEGPDMAAPGEEEQEQGRKGIPSLLSSREENIASNITQLIGWTPLVEMKNIAKNEGVQARLVGKMEAYQPLCSVKDRSALRMIEDAEEKGLITPGVTTLIEPTSGNLGIGLVLVAVQKGYRFIAVMPAKYSLDKQMLLRFLGAELILTDPAIGFNGMMDKVEELMKSIPNSHCLNQVTNPANPEAHFMWTGPEIWKDTAGKVDVFVASVGSGGTLTGVGRYLKMKNPSINIVCVEPSESPVISGGSPGPHKIQGTGAGFIPEILDKSVIDEVVTVNTEESMAMARRLAKEEGLLVGISSGANVAACIKIADREENKGKMIVTMFPSGGERYMNSDLFAPLVETMAMAAAAVEVEEGRTGIPSLLRLSAVGEEAIASNVAQLIGWTPLIEMKNIAKKEGIQARLVGKMEAYQPLFSVKDRTALGMVEDAEEKGLITPGVTTLIEPTGGNLGTGLVLVAIQRGYRFIAVMPAGYSLDKQMLLRFLGAEVILTDPAGGFKGMMDKVEELTKVMPNYHCFNQSINPANPDAHFKWTGPEIWKDTAGKVDIFVTAAGTGGTLSGVGRYLKMKNPSINIVCVEPSESAVISGSSIKHGFPQQTEIASEGRGPNLQACILPHLKSSSPSSVPPTAWALPVRKSSGSRRESRRWEHGGSDGRADRRLAPLLPTSAPALSSLAVLGGSPGFHKIQGTGPGFIPENLDRSIIDEVVTVSSEESITMARRLAKEEGLLVGISSGANVSACIKIAAREENKGKMIVTMLPSGGERYMNSDLFADVREECANMTF</sequence>
<dbReference type="GO" id="GO:0006535">
    <property type="term" value="P:cysteine biosynthetic process from serine"/>
    <property type="evidence" value="ECO:0007669"/>
    <property type="project" value="InterPro"/>
</dbReference>
<evidence type="ECO:0000313" key="15">
    <source>
        <dbReference type="Proteomes" id="UP000008022"/>
    </source>
</evidence>
<dbReference type="Pfam" id="PF00291">
    <property type="entry name" value="PALP"/>
    <property type="match status" value="5"/>
</dbReference>
<dbReference type="AlphaFoldDB" id="A0A0E0PZ80"/>
<evidence type="ECO:0000313" key="14">
    <source>
        <dbReference type="EnsemblPlants" id="ORUFI06G19750.1"/>
    </source>
</evidence>
<feature type="domain" description="Tryptophan synthase beta chain-like PALP" evidence="13">
    <location>
        <begin position="1182"/>
        <end position="1256"/>
    </location>
</feature>
<dbReference type="Proteomes" id="UP000008022">
    <property type="component" value="Unassembled WGS sequence"/>
</dbReference>
<dbReference type="InterPro" id="IPR036052">
    <property type="entry name" value="TrpB-like_PALP_sf"/>
</dbReference>
<keyword evidence="15" id="KW-1185">Reference proteome</keyword>
<evidence type="ECO:0000256" key="4">
    <source>
        <dbReference type="ARBA" id="ARBA00012681"/>
    </source>
</evidence>
<comment type="cofactor">
    <cofactor evidence="1 10">
        <name>pyridoxal 5'-phosphate</name>
        <dbReference type="ChEBI" id="CHEBI:597326"/>
    </cofactor>
</comment>
<accession>A0A0E0PZ80</accession>
<evidence type="ECO:0000256" key="1">
    <source>
        <dbReference type="ARBA" id="ARBA00001933"/>
    </source>
</evidence>
<evidence type="ECO:0000256" key="10">
    <source>
        <dbReference type="PIRSR" id="PIRSR605856-50"/>
    </source>
</evidence>
<feature type="domain" description="Tryptophan synthase beta chain-like PALP" evidence="13">
    <location>
        <begin position="322"/>
        <end position="459"/>
    </location>
</feature>
<feature type="domain" description="Tryptophan synthase beta chain-like PALP" evidence="13">
    <location>
        <begin position="877"/>
        <end position="1097"/>
    </location>
</feature>
<dbReference type="EC" id="2.5.1.47" evidence="4"/>
<feature type="binding site" evidence="10">
    <location>
        <begin position="708"/>
        <end position="712"/>
    </location>
    <ligand>
        <name>pyridoxal 5'-phosphate</name>
        <dbReference type="ChEBI" id="CHEBI:597326"/>
    </ligand>
</feature>
<evidence type="ECO:0000256" key="9">
    <source>
        <dbReference type="ARBA" id="ARBA00047931"/>
    </source>
</evidence>
<feature type="region of interest" description="Disordered" evidence="12">
    <location>
        <begin position="497"/>
        <end position="517"/>
    </location>
</feature>
<name>A0A0E0PZ80_ORYRU</name>